<evidence type="ECO:0000256" key="1">
    <source>
        <dbReference type="SAM" id="MobiDB-lite"/>
    </source>
</evidence>
<feature type="compositionally biased region" description="Polar residues" evidence="1">
    <location>
        <begin position="297"/>
        <end position="306"/>
    </location>
</feature>
<organism evidence="2 3">
    <name type="scientific">Apis rhabdovirus 3</name>
    <dbReference type="NCBI Taxonomy" id="2873557"/>
    <lineage>
        <taxon>Viruses</taxon>
        <taxon>Riboviria</taxon>
        <taxon>Orthornavirae</taxon>
        <taxon>Negarnaviricota</taxon>
        <taxon>Haploviricotina</taxon>
        <taxon>Monjiviricetes</taxon>
        <taxon>Mononegavirales</taxon>
        <taxon>Rhabdoviridae</taxon>
        <taxon>Alpharhabdovirinae</taxon>
        <taxon>Sigmavirus</taxon>
        <taxon>Sigmavirus sichuan</taxon>
    </lineage>
</organism>
<dbReference type="Proteomes" id="UP001157423">
    <property type="component" value="Segment"/>
</dbReference>
<name>A0A8K1J756_9RHAB</name>
<accession>A0A8K1J756</accession>
<feature type="region of interest" description="Disordered" evidence="1">
    <location>
        <begin position="99"/>
        <end position="161"/>
    </location>
</feature>
<dbReference type="KEGG" id="vg:80544332"/>
<proteinExistence type="predicted"/>
<feature type="compositionally biased region" description="Basic and acidic residues" evidence="1">
    <location>
        <begin position="152"/>
        <end position="161"/>
    </location>
</feature>
<keyword evidence="3" id="KW-1185">Reference proteome</keyword>
<evidence type="ECO:0000313" key="2">
    <source>
        <dbReference type="EMBL" id="UCR92527.1"/>
    </source>
</evidence>
<feature type="region of interest" description="Disordered" evidence="1">
    <location>
        <begin position="23"/>
        <end position="56"/>
    </location>
</feature>
<reference evidence="2 3" key="1">
    <citation type="submission" date="2021-08" db="EMBL/GenBank/DDBJ databases">
        <authorList>
            <person name="Li N.N."/>
        </authorList>
    </citation>
    <scope>NUCLEOTIDE SEQUENCE [LARGE SCALE GENOMIC DNA]</scope>
    <source>
        <strain evidence="2">Sichuan/2019</strain>
    </source>
</reference>
<feature type="compositionally biased region" description="Polar residues" evidence="1">
    <location>
        <begin position="317"/>
        <end position="330"/>
    </location>
</feature>
<evidence type="ECO:0000313" key="3">
    <source>
        <dbReference type="Proteomes" id="UP001157423"/>
    </source>
</evidence>
<dbReference type="GeneID" id="80544332"/>
<feature type="region of interest" description="Disordered" evidence="1">
    <location>
        <begin position="295"/>
        <end position="333"/>
    </location>
</feature>
<sequence length="412" mass="46007">MVNKSIFKPFFLQLYFMKKTNNNQTTMSDTTPQTPSKAPPPPPISTRSTVKKKEEDFSKEGIAELLKKRGPSALSNFTKELRNLPYNGEDQDLSVAELNLNDNDKPISKKPAKNKKGKPKEGASRPGSSTSETSTGVGDPENQEGLMNPRNTAEDRDKGDERIDLVQNIIKGQEKDSDTQSILSGFNNSGNDELLRQIPGIAANIQEDKEFTVVIEKGRTFTSEQVDRFLKDLFSKIDGGTWKYDSIILPMTEIPTNYFDLFGYQPDGTLILDQETIKEDKLASEQLLKEKNEKINKMNSLSNPVPSGSGGSGATPRETQPAENSPPSKKQMNDHPIQKWIDVLNKGVILHPVVSGLSVVKITMKRLKLSEEQVFNELFQKRPSDLTEVLKIIYALKGLNTKLVDNFYAEPM</sequence>
<feature type="compositionally biased region" description="Low complexity" evidence="1">
    <location>
        <begin position="127"/>
        <end position="138"/>
    </location>
</feature>
<feature type="compositionally biased region" description="Basic residues" evidence="1">
    <location>
        <begin position="108"/>
        <end position="118"/>
    </location>
</feature>
<dbReference type="RefSeq" id="YP_010805436.1">
    <property type="nucleotide sequence ID" value="NC_077149.1"/>
</dbReference>
<protein>
    <submittedName>
        <fullName evidence="2">Uncharacterized protein</fullName>
    </submittedName>
</protein>
<dbReference type="EMBL" id="MZ822104">
    <property type="protein sequence ID" value="UCR92527.1"/>
    <property type="molecule type" value="Viral_cRNA"/>
</dbReference>